<feature type="signal peptide" evidence="1">
    <location>
        <begin position="1"/>
        <end position="17"/>
    </location>
</feature>
<gene>
    <name evidence="3" type="ORF">J2X06_002876</name>
</gene>
<keyword evidence="4" id="KW-1185">Reference proteome</keyword>
<feature type="domain" description="DUF4136" evidence="2">
    <location>
        <begin position="22"/>
        <end position="173"/>
    </location>
</feature>
<keyword evidence="1" id="KW-0732">Signal</keyword>
<sequence>MKALALALILVSGVVVAATPKVSTDSDPQAQFSTYKTYYWAMQPQGNSPLMAQRIVDGVNSRLQAKGWQLGAKGDVAVAAHITTQEKQSLDTFYSGGAMGGWGWRGFGGFGGGMATTTVDTFEEGTLVVDMFDSRTQKAIWRGTATGAVSSKSNKTEAEIDKSLDKMFAAFPPGSGTGK</sequence>
<comment type="caution">
    <text evidence="3">The sequence shown here is derived from an EMBL/GenBank/DDBJ whole genome shotgun (WGS) entry which is preliminary data.</text>
</comment>
<protein>
    <recommendedName>
        <fullName evidence="2">DUF4136 domain-containing protein</fullName>
    </recommendedName>
</protein>
<dbReference type="Proteomes" id="UP001251524">
    <property type="component" value="Unassembled WGS sequence"/>
</dbReference>
<dbReference type="InterPro" id="IPR025411">
    <property type="entry name" value="DUF4136"/>
</dbReference>
<evidence type="ECO:0000313" key="4">
    <source>
        <dbReference type="Proteomes" id="UP001251524"/>
    </source>
</evidence>
<accession>A0ABU1WDP8</accession>
<proteinExistence type="predicted"/>
<dbReference type="RefSeq" id="WP_310063482.1">
    <property type="nucleotide sequence ID" value="NZ_JAVDVY010000002.1"/>
</dbReference>
<evidence type="ECO:0000256" key="1">
    <source>
        <dbReference type="SAM" id="SignalP"/>
    </source>
</evidence>
<dbReference type="EMBL" id="JAVDVY010000002">
    <property type="protein sequence ID" value="MDR7135667.1"/>
    <property type="molecule type" value="Genomic_DNA"/>
</dbReference>
<feature type="chain" id="PRO_5046117606" description="DUF4136 domain-containing protein" evidence="1">
    <location>
        <begin position="18"/>
        <end position="179"/>
    </location>
</feature>
<evidence type="ECO:0000313" key="3">
    <source>
        <dbReference type="EMBL" id="MDR7135667.1"/>
    </source>
</evidence>
<evidence type="ECO:0000259" key="2">
    <source>
        <dbReference type="Pfam" id="PF13590"/>
    </source>
</evidence>
<dbReference type="Pfam" id="PF13590">
    <property type="entry name" value="DUF4136"/>
    <property type="match status" value="1"/>
</dbReference>
<name>A0ABU1WDP8_9GAMM</name>
<dbReference type="Gene3D" id="3.30.160.670">
    <property type="match status" value="1"/>
</dbReference>
<organism evidence="3 4">
    <name type="scientific">Lysobacter niastensis</name>
    <dbReference type="NCBI Taxonomy" id="380629"/>
    <lineage>
        <taxon>Bacteria</taxon>
        <taxon>Pseudomonadati</taxon>
        <taxon>Pseudomonadota</taxon>
        <taxon>Gammaproteobacteria</taxon>
        <taxon>Lysobacterales</taxon>
        <taxon>Lysobacteraceae</taxon>
        <taxon>Lysobacter</taxon>
    </lineage>
</organism>
<reference evidence="3 4" key="1">
    <citation type="submission" date="2023-07" db="EMBL/GenBank/DDBJ databases">
        <title>Sorghum-associated microbial communities from plants grown in Nebraska, USA.</title>
        <authorList>
            <person name="Schachtman D."/>
        </authorList>
    </citation>
    <scope>NUCLEOTIDE SEQUENCE [LARGE SCALE GENOMIC DNA]</scope>
    <source>
        <strain evidence="3 4">BE198</strain>
    </source>
</reference>